<feature type="domain" description="DUF7802" evidence="2">
    <location>
        <begin position="15"/>
        <end position="390"/>
    </location>
</feature>
<evidence type="ECO:0000313" key="3">
    <source>
        <dbReference type="EMBL" id="KAE8937872.1"/>
    </source>
</evidence>
<feature type="transmembrane region" description="Helical" evidence="1">
    <location>
        <begin position="226"/>
        <end position="246"/>
    </location>
</feature>
<dbReference type="InterPro" id="IPR056704">
    <property type="entry name" value="DUF7802"/>
</dbReference>
<evidence type="ECO:0000313" key="4">
    <source>
        <dbReference type="EMBL" id="KAE9011053.1"/>
    </source>
</evidence>
<evidence type="ECO:0000313" key="20">
    <source>
        <dbReference type="Proteomes" id="UP000476176"/>
    </source>
</evidence>
<keyword evidence="1" id="KW-0472">Membrane</keyword>
<dbReference type="EMBL" id="QXGC01000507">
    <property type="protein sequence ID" value="KAE9232111.1"/>
    <property type="molecule type" value="Genomic_DNA"/>
</dbReference>
<dbReference type="EMBL" id="QXFY01000476">
    <property type="protein sequence ID" value="KAE9343218.1"/>
    <property type="molecule type" value="Genomic_DNA"/>
</dbReference>
<evidence type="ECO:0000313" key="9">
    <source>
        <dbReference type="EMBL" id="KAE9232111.1"/>
    </source>
</evidence>
<evidence type="ECO:0000313" key="22">
    <source>
        <dbReference type="Proteomes" id="UP000488956"/>
    </source>
</evidence>
<comment type="caution">
    <text evidence="4">The sequence shown here is derived from an EMBL/GenBank/DDBJ whole genome shotgun (WGS) entry which is preliminary data.</text>
</comment>
<dbReference type="EMBL" id="QXGE01000507">
    <property type="protein sequence ID" value="KAE9310478.1"/>
    <property type="molecule type" value="Genomic_DNA"/>
</dbReference>
<evidence type="ECO:0000313" key="8">
    <source>
        <dbReference type="EMBL" id="KAE9211873.1"/>
    </source>
</evidence>
<evidence type="ECO:0000313" key="12">
    <source>
        <dbReference type="EMBL" id="KAE9343218.1"/>
    </source>
</evidence>
<dbReference type="EMBL" id="QXGD01000562">
    <property type="protein sequence ID" value="KAE9233895.1"/>
    <property type="molecule type" value="Genomic_DNA"/>
</dbReference>
<accession>A0A6A3L5U0</accession>
<evidence type="ECO:0000313" key="16">
    <source>
        <dbReference type="Proteomes" id="UP000440367"/>
    </source>
</evidence>
<evidence type="ECO:0000313" key="6">
    <source>
        <dbReference type="EMBL" id="KAE9116056.1"/>
    </source>
</evidence>
<dbReference type="EMBL" id="QXFW01000477">
    <property type="protein sequence ID" value="KAE9011053.1"/>
    <property type="molecule type" value="Genomic_DNA"/>
</dbReference>
<evidence type="ECO:0000313" key="19">
    <source>
        <dbReference type="Proteomes" id="UP000460718"/>
    </source>
</evidence>
<evidence type="ECO:0000259" key="2">
    <source>
        <dbReference type="Pfam" id="PF25085"/>
    </source>
</evidence>
<dbReference type="Proteomes" id="UP000460718">
    <property type="component" value="Unassembled WGS sequence"/>
</dbReference>
<proteinExistence type="predicted"/>
<evidence type="ECO:0000313" key="14">
    <source>
        <dbReference type="Proteomes" id="UP000433483"/>
    </source>
</evidence>
<dbReference type="EMBL" id="QXFX01000535">
    <property type="protein sequence ID" value="KAE9112207.1"/>
    <property type="molecule type" value="Genomic_DNA"/>
</dbReference>
<dbReference type="EMBL" id="QXGF01000605">
    <property type="protein sequence ID" value="KAE8937872.1"/>
    <property type="molecule type" value="Genomic_DNA"/>
</dbReference>
<dbReference type="AlphaFoldDB" id="A0A6A3L5U0"/>
<dbReference type="Proteomes" id="UP000440367">
    <property type="component" value="Unassembled WGS sequence"/>
</dbReference>
<feature type="transmembrane region" description="Helical" evidence="1">
    <location>
        <begin position="86"/>
        <end position="108"/>
    </location>
</feature>
<keyword evidence="14" id="KW-1185">Reference proteome</keyword>
<organism evidence="4 19">
    <name type="scientific">Phytophthora fragariae</name>
    <dbReference type="NCBI Taxonomy" id="53985"/>
    <lineage>
        <taxon>Eukaryota</taxon>
        <taxon>Sar</taxon>
        <taxon>Stramenopiles</taxon>
        <taxon>Oomycota</taxon>
        <taxon>Peronosporomycetes</taxon>
        <taxon>Peronosporales</taxon>
        <taxon>Peronosporaceae</taxon>
        <taxon>Phytophthora</taxon>
    </lineage>
</organism>
<dbReference type="EMBL" id="QXGA01000506">
    <property type="protein sequence ID" value="KAE9144910.1"/>
    <property type="molecule type" value="Genomic_DNA"/>
</dbReference>
<dbReference type="Proteomes" id="UP000440732">
    <property type="component" value="Unassembled WGS sequence"/>
</dbReference>
<dbReference type="PANTHER" id="PTHR35982">
    <property type="entry name" value="AGAP005361-PA"/>
    <property type="match status" value="1"/>
</dbReference>
<gene>
    <name evidence="11" type="ORF">PF001_g10166</name>
    <name evidence="10" type="ORF">PF002_g11940</name>
    <name evidence="9" type="ORF">PF004_g10002</name>
    <name evidence="8" type="ORF">PF005_g10825</name>
    <name evidence="7" type="ORF">PF006_g10187</name>
    <name evidence="6" type="ORF">PF007_g9795</name>
    <name evidence="12" type="ORF">PF008_g9781</name>
    <name evidence="3" type="ORF">PF009_g12238</name>
    <name evidence="5" type="ORF">PF010_g10529</name>
    <name evidence="4" type="ORF">PF011_g9536</name>
</gene>
<dbReference type="EMBL" id="QXFZ01000448">
    <property type="protein sequence ID" value="KAE9116056.1"/>
    <property type="molecule type" value="Genomic_DNA"/>
</dbReference>
<reference evidence="19 20" key="1">
    <citation type="submission" date="2018-09" db="EMBL/GenBank/DDBJ databases">
        <title>Genomic investigation of the strawberry pathogen Phytophthora fragariae indicates pathogenicity is determined by transcriptional variation in three key races.</title>
        <authorList>
            <person name="Adams T.M."/>
            <person name="Armitage A.D."/>
            <person name="Sobczyk M.K."/>
            <person name="Bates H.J."/>
            <person name="Dunwell J.M."/>
            <person name="Nellist C.F."/>
            <person name="Harrison R.J."/>
        </authorList>
    </citation>
    <scope>NUCLEOTIDE SEQUENCE [LARGE SCALE GENOMIC DNA]</scope>
    <source>
        <strain evidence="11 15">A4</strain>
        <strain evidence="10 16">BC-1</strain>
        <strain evidence="9 20">BC-23</strain>
        <strain evidence="8 14">NOV-27</strain>
        <strain evidence="7 17">NOV-5</strain>
        <strain evidence="6 18">NOV-71</strain>
        <strain evidence="12 21">NOV-77</strain>
        <strain evidence="3 13">NOV-9</strain>
        <strain evidence="5 22">ONT-3</strain>
        <strain evidence="4 19">SCRP245</strain>
    </source>
</reference>
<dbReference type="Proteomes" id="UP000488956">
    <property type="component" value="Unassembled WGS sequence"/>
</dbReference>
<evidence type="ECO:0000313" key="15">
    <source>
        <dbReference type="Proteomes" id="UP000437068"/>
    </source>
</evidence>
<feature type="transmembrane region" description="Helical" evidence="1">
    <location>
        <begin position="277"/>
        <end position="296"/>
    </location>
</feature>
<dbReference type="Proteomes" id="UP000441208">
    <property type="component" value="Unassembled WGS sequence"/>
</dbReference>
<dbReference type="Proteomes" id="UP000437068">
    <property type="component" value="Unassembled WGS sequence"/>
</dbReference>
<evidence type="ECO:0000313" key="13">
    <source>
        <dbReference type="Proteomes" id="UP000429523"/>
    </source>
</evidence>
<evidence type="ECO:0000313" key="21">
    <source>
        <dbReference type="Proteomes" id="UP000486351"/>
    </source>
</evidence>
<dbReference type="Proteomes" id="UP000429523">
    <property type="component" value="Unassembled WGS sequence"/>
</dbReference>
<dbReference type="Proteomes" id="UP000433483">
    <property type="component" value="Unassembled WGS sequence"/>
</dbReference>
<dbReference type="PANTHER" id="PTHR35982:SF1">
    <property type="entry name" value="SPIROCYCLASE, AVEC FAMILY"/>
    <property type="match status" value="1"/>
</dbReference>
<dbReference type="Proteomes" id="UP000486351">
    <property type="component" value="Unassembled WGS sequence"/>
</dbReference>
<evidence type="ECO:0000313" key="5">
    <source>
        <dbReference type="EMBL" id="KAE9112207.1"/>
    </source>
</evidence>
<feature type="transmembrane region" description="Helical" evidence="1">
    <location>
        <begin position="47"/>
        <end position="66"/>
    </location>
</feature>
<feature type="transmembrane region" description="Helical" evidence="1">
    <location>
        <begin position="369"/>
        <end position="388"/>
    </location>
</feature>
<evidence type="ECO:0000313" key="10">
    <source>
        <dbReference type="EMBL" id="KAE9233895.1"/>
    </source>
</evidence>
<evidence type="ECO:0000256" key="1">
    <source>
        <dbReference type="SAM" id="Phobius"/>
    </source>
</evidence>
<evidence type="ECO:0000313" key="17">
    <source>
        <dbReference type="Proteomes" id="UP000440732"/>
    </source>
</evidence>
<feature type="transmembrane region" description="Helical" evidence="1">
    <location>
        <begin position="20"/>
        <end position="40"/>
    </location>
</feature>
<dbReference type="OrthoDB" id="188749at2759"/>
<keyword evidence="1" id="KW-0812">Transmembrane</keyword>
<feature type="transmembrane region" description="Helical" evidence="1">
    <location>
        <begin position="158"/>
        <end position="176"/>
    </location>
</feature>
<name>A0A6A3L5U0_9STRA</name>
<sequence>MVATSRVMPIAFLGLFNENVSLAAVEGATYLSVFLLMLHVHSSGKRNATMLTAAVLQVVIVELLFYCHSRWHAEALVMLVPERLPLYNVLLQAQLYYIAFVATSRLWIDPFFQPFAMGSLMVMLAFPFELLGTKFLWWTWHDSDPLLADRLMGVPCHVLFYYFFFAFAFDCVHHILRSTWLVGDYYEVEHWKTEWSYVLLMPLLSTIFATGFLILGYYATVHLMGIQAQVWFFMLIGLSLLIFWMADRERDSPEVQKALEPVDVYDSDWLYSCLDHAVNQMAFLLYLVLVLLVLFINPTEIVSLGNHQPLGNCLERDSFYSLIGMQHRRQKYLCVHDFDEEFNLCNYPVTQLLYENSWYMICGRGYSDFATYLALVVGSFLGLNLLLFQALKRPQRTRIVSFRPPGIVTAADRCDSSSSGLPHPLID</sequence>
<evidence type="ECO:0000313" key="11">
    <source>
        <dbReference type="EMBL" id="KAE9310478.1"/>
    </source>
</evidence>
<dbReference type="Pfam" id="PF25085">
    <property type="entry name" value="DUF7802"/>
    <property type="match status" value="1"/>
</dbReference>
<protein>
    <recommendedName>
        <fullName evidence="2">DUF7802 domain-containing protein</fullName>
    </recommendedName>
</protein>
<dbReference type="EMBL" id="QXGB01000524">
    <property type="protein sequence ID" value="KAE9211873.1"/>
    <property type="molecule type" value="Genomic_DNA"/>
</dbReference>
<evidence type="ECO:0000313" key="18">
    <source>
        <dbReference type="Proteomes" id="UP000441208"/>
    </source>
</evidence>
<keyword evidence="1" id="KW-1133">Transmembrane helix</keyword>
<feature type="transmembrane region" description="Helical" evidence="1">
    <location>
        <begin position="120"/>
        <end position="138"/>
    </location>
</feature>
<dbReference type="Proteomes" id="UP000476176">
    <property type="component" value="Unassembled WGS sequence"/>
</dbReference>
<feature type="transmembrane region" description="Helical" evidence="1">
    <location>
        <begin position="197"/>
        <end position="220"/>
    </location>
</feature>
<evidence type="ECO:0000313" key="7">
    <source>
        <dbReference type="EMBL" id="KAE9144910.1"/>
    </source>
</evidence>